<feature type="transmembrane region" description="Helical" evidence="1">
    <location>
        <begin position="16"/>
        <end position="33"/>
    </location>
</feature>
<keyword evidence="1" id="KW-0812">Transmembrane</keyword>
<accession>A0A1E1L2G5</accession>
<sequence>MSFLSSFRNLTPRTRLIVGVGFLTWGTLGLFITDRASSKFGLEASERDREALGRAMPKVQIVEREGR</sequence>
<evidence type="ECO:0000313" key="2">
    <source>
        <dbReference type="EMBL" id="CZT03778.1"/>
    </source>
</evidence>
<reference evidence="3" key="1">
    <citation type="submission" date="2016-03" db="EMBL/GenBank/DDBJ databases">
        <authorList>
            <person name="Ploux O."/>
        </authorList>
    </citation>
    <scope>NUCLEOTIDE SEQUENCE [LARGE SCALE GENOMIC DNA]</scope>
    <source>
        <strain evidence="3">UK7</strain>
    </source>
</reference>
<name>A0A1E1L2G5_9HELO</name>
<evidence type="ECO:0000313" key="3">
    <source>
        <dbReference type="Proteomes" id="UP000178129"/>
    </source>
</evidence>
<dbReference type="STRING" id="914237.A0A1E1L2G5"/>
<evidence type="ECO:0000256" key="1">
    <source>
        <dbReference type="SAM" id="Phobius"/>
    </source>
</evidence>
<dbReference type="EMBL" id="FJUW01000029">
    <property type="protein sequence ID" value="CZT03778.1"/>
    <property type="molecule type" value="Genomic_DNA"/>
</dbReference>
<keyword evidence="1" id="KW-1133">Transmembrane helix</keyword>
<keyword evidence="1" id="KW-0472">Membrane</keyword>
<dbReference type="Proteomes" id="UP000178129">
    <property type="component" value="Unassembled WGS sequence"/>
</dbReference>
<gene>
    <name evidence="2" type="ORF">RCO7_11604</name>
</gene>
<comment type="caution">
    <text evidence="2">The sequence shown here is derived from an EMBL/GenBank/DDBJ whole genome shotgun (WGS) entry which is preliminary data.</text>
</comment>
<proteinExistence type="predicted"/>
<keyword evidence="3" id="KW-1185">Reference proteome</keyword>
<protein>
    <submittedName>
        <fullName evidence="2">Uncharacterized protein</fullName>
    </submittedName>
</protein>
<dbReference type="AlphaFoldDB" id="A0A1E1L2G5"/>
<dbReference type="InParanoid" id="A0A1E1L2G5"/>
<organism evidence="2 3">
    <name type="scientific">Rhynchosporium graminicola</name>
    <dbReference type="NCBI Taxonomy" id="2792576"/>
    <lineage>
        <taxon>Eukaryota</taxon>
        <taxon>Fungi</taxon>
        <taxon>Dikarya</taxon>
        <taxon>Ascomycota</taxon>
        <taxon>Pezizomycotina</taxon>
        <taxon>Leotiomycetes</taxon>
        <taxon>Helotiales</taxon>
        <taxon>Ploettnerulaceae</taxon>
        <taxon>Rhynchosporium</taxon>
    </lineage>
</organism>